<evidence type="ECO:0000313" key="2">
    <source>
        <dbReference type="EMBL" id="STS81411.1"/>
    </source>
</evidence>
<accession>A0A377TRA8</accession>
<name>A0A377TRA8_KLEPN</name>
<protein>
    <submittedName>
        <fullName evidence="2">Late control gene D protein</fullName>
    </submittedName>
</protein>
<organism evidence="2 3">
    <name type="scientific">Klebsiella pneumoniae</name>
    <dbReference type="NCBI Taxonomy" id="573"/>
    <lineage>
        <taxon>Bacteria</taxon>
        <taxon>Pseudomonadati</taxon>
        <taxon>Pseudomonadota</taxon>
        <taxon>Gammaproteobacteria</taxon>
        <taxon>Enterobacterales</taxon>
        <taxon>Enterobacteriaceae</taxon>
        <taxon>Klebsiella/Raoultella group</taxon>
        <taxon>Klebsiella</taxon>
        <taxon>Klebsiella pneumoniae complex</taxon>
    </lineage>
</organism>
<sequence>MDQTNESNASFLIKLARQFGATASVKDGHLLFIRQGQGRTASGKPLPVITITRKAGDSHRFSLADRGAYTGVIASWLYTREPAKKETTSVKRRKKTTTAKEPEA</sequence>
<gene>
    <name evidence="2" type="ORF">NCTC9140_03148</name>
</gene>
<dbReference type="EMBL" id="UGKQ01000007">
    <property type="protein sequence ID" value="STS81411.1"/>
    <property type="molecule type" value="Genomic_DNA"/>
</dbReference>
<evidence type="ECO:0000313" key="3">
    <source>
        <dbReference type="Proteomes" id="UP000254938"/>
    </source>
</evidence>
<proteinExistence type="predicted"/>
<feature type="region of interest" description="Disordered" evidence="1">
    <location>
        <begin position="84"/>
        <end position="104"/>
    </location>
</feature>
<dbReference type="AlphaFoldDB" id="A0A377TRA8"/>
<reference evidence="2 3" key="1">
    <citation type="submission" date="2018-06" db="EMBL/GenBank/DDBJ databases">
        <authorList>
            <consortium name="Pathogen Informatics"/>
            <person name="Doyle S."/>
        </authorList>
    </citation>
    <scope>NUCLEOTIDE SEQUENCE [LARGE SCALE GENOMIC DNA]</scope>
    <source>
        <strain evidence="2 3">NCTC9140</strain>
    </source>
</reference>
<dbReference type="Proteomes" id="UP000254938">
    <property type="component" value="Unassembled WGS sequence"/>
</dbReference>
<evidence type="ECO:0000256" key="1">
    <source>
        <dbReference type="SAM" id="MobiDB-lite"/>
    </source>
</evidence>